<feature type="non-terminal residue" evidence="1">
    <location>
        <position position="103"/>
    </location>
</feature>
<accession>A0ABU5YDC7</accession>
<dbReference type="Proteomes" id="UP001324270">
    <property type="component" value="Unassembled WGS sequence"/>
</dbReference>
<protein>
    <submittedName>
        <fullName evidence="1">Uncharacterized protein</fullName>
    </submittedName>
</protein>
<sequence length="103" mass="12219">MIDFVDIEAPFSYEISSESYEPFYWKDLCFTPKFKKGFLNGFESEFKGLKVILYEDKIRITNSLHKFCKGNNYSDFTFSELTDSINLITNYFEIEASQFVIRK</sequence>
<evidence type="ECO:0000313" key="2">
    <source>
        <dbReference type="Proteomes" id="UP001324270"/>
    </source>
</evidence>
<comment type="caution">
    <text evidence="1">The sequence shown here is derived from an EMBL/GenBank/DDBJ whole genome shotgun (WGS) entry which is preliminary data.</text>
</comment>
<keyword evidence="2" id="KW-1185">Reference proteome</keyword>
<organism evidence="1 2">
    <name type="scientific">Capnocytophaga gingivalis</name>
    <dbReference type="NCBI Taxonomy" id="1017"/>
    <lineage>
        <taxon>Bacteria</taxon>
        <taxon>Pseudomonadati</taxon>
        <taxon>Bacteroidota</taxon>
        <taxon>Flavobacteriia</taxon>
        <taxon>Flavobacteriales</taxon>
        <taxon>Flavobacteriaceae</taxon>
        <taxon>Capnocytophaga</taxon>
    </lineage>
</organism>
<dbReference type="RefSeq" id="WP_323980417.1">
    <property type="nucleotide sequence ID" value="NZ_JAYKBV010000049.1"/>
</dbReference>
<gene>
    <name evidence="1" type="ORF">VJJ49_14925</name>
</gene>
<evidence type="ECO:0000313" key="1">
    <source>
        <dbReference type="EMBL" id="MEB3041967.1"/>
    </source>
</evidence>
<dbReference type="EMBL" id="JAYKBV010000049">
    <property type="protein sequence ID" value="MEB3041967.1"/>
    <property type="molecule type" value="Genomic_DNA"/>
</dbReference>
<proteinExistence type="predicted"/>
<name>A0ABU5YDC7_9FLAO</name>
<reference evidence="1 2" key="1">
    <citation type="submission" date="2023-12" db="EMBL/GenBank/DDBJ databases">
        <title>Genomic sequences of Capnocytophaga and Parvimonas strains.</title>
        <authorList>
            <person name="Watt R.M."/>
            <person name="Wang M."/>
            <person name="Yang T."/>
            <person name="Tong W.M."/>
        </authorList>
    </citation>
    <scope>NUCLEOTIDE SEQUENCE [LARGE SCALE GENOMIC DNA]</scope>
    <source>
        <strain evidence="1 2">CCUG 13156</strain>
    </source>
</reference>